<dbReference type="InterPro" id="IPR001452">
    <property type="entry name" value="SH3_domain"/>
</dbReference>
<evidence type="ECO:0000259" key="4">
    <source>
        <dbReference type="PROSITE" id="PS50002"/>
    </source>
</evidence>
<dbReference type="Gene3D" id="2.30.30.40">
    <property type="entry name" value="SH3 Domains"/>
    <property type="match status" value="1"/>
</dbReference>
<evidence type="ECO:0000313" key="5">
    <source>
        <dbReference type="EnsemblMetazoa" id="CLYHEMP004927.1"/>
    </source>
</evidence>
<dbReference type="PANTHER" id="PTHR16469:SF27">
    <property type="entry name" value="UBIQUITIN-ASSOCIATED AND SH3 DOMAIN-CONTAINING BA-RELATED"/>
    <property type="match status" value="1"/>
</dbReference>
<dbReference type="EnsemblMetazoa" id="CLYHEMT004927.1">
    <property type="protein sequence ID" value="CLYHEMP004927.1"/>
    <property type="gene ID" value="CLYHEMG004927"/>
</dbReference>
<keyword evidence="1 2" id="KW-0728">SH3 domain</keyword>
<dbReference type="Gene3D" id="3.40.50.1240">
    <property type="entry name" value="Phosphoglycerate mutase-like"/>
    <property type="match status" value="1"/>
</dbReference>
<dbReference type="PROSITE" id="PS50002">
    <property type="entry name" value="SH3"/>
    <property type="match status" value="1"/>
</dbReference>
<dbReference type="CDD" id="cd07067">
    <property type="entry name" value="HP_PGM_like"/>
    <property type="match status" value="1"/>
</dbReference>
<name>A0A7M5V7Q5_9CNID</name>
<keyword evidence="6" id="KW-1185">Reference proteome</keyword>
<feature type="region of interest" description="Disordered" evidence="3">
    <location>
        <begin position="309"/>
        <end position="368"/>
    </location>
</feature>
<feature type="region of interest" description="Disordered" evidence="3">
    <location>
        <begin position="396"/>
        <end position="451"/>
    </location>
</feature>
<dbReference type="InterPro" id="IPR036028">
    <property type="entry name" value="SH3-like_dom_sf"/>
</dbReference>
<feature type="compositionally biased region" description="Basic and acidic residues" evidence="3">
    <location>
        <begin position="421"/>
        <end position="451"/>
    </location>
</feature>
<dbReference type="SUPFAM" id="SSF50044">
    <property type="entry name" value="SH3-domain"/>
    <property type="match status" value="1"/>
</dbReference>
<proteinExistence type="predicted"/>
<dbReference type="InterPro" id="IPR051710">
    <property type="entry name" value="Phosphatase_SH3-domain"/>
</dbReference>
<dbReference type="Proteomes" id="UP000594262">
    <property type="component" value="Unplaced"/>
</dbReference>
<reference evidence="5" key="1">
    <citation type="submission" date="2021-01" db="UniProtKB">
        <authorList>
            <consortium name="EnsemblMetazoa"/>
        </authorList>
    </citation>
    <scope>IDENTIFICATION</scope>
</reference>
<dbReference type="OrthoDB" id="414418at2759"/>
<evidence type="ECO:0000256" key="2">
    <source>
        <dbReference type="PROSITE-ProRule" id="PRU00192"/>
    </source>
</evidence>
<dbReference type="SUPFAM" id="SSF53254">
    <property type="entry name" value="Phosphoglycerate mutase-like"/>
    <property type="match status" value="1"/>
</dbReference>
<protein>
    <recommendedName>
        <fullName evidence="4">SH3 domain-containing protein</fullName>
    </recommendedName>
</protein>
<sequence>MASSPHTTSYVSYQQHVIQSLHNKETHFTKHNIEKALGNVGHKDIEVAEKWLQSHRLDTTLDTESEREFILFLCPTGPFLSEVSKFYEESYSRCGSNSAHNLFPHVTLSSFFKVSDSALPYVLDILANCIENTTAQKPDRIRLSLQSCEGFIGIFLSEESSIWLQEILDEFVRRTDADLGVRVKPQTTQFHLTLAYNFDLIKTDDLSSLAKNIKLDAPVRWELNLYSRNIKFNGKQFQVVLHNYKAKKFDELDLIQHHYVIMDSESTNHKSWKKGRDFDTGKIGLFPENFTKKTAEWRLWTKNFSIPITHSKDRRHGNDNEKQNNKARRSLSMNLKRDKKDTNRASARSTGHRTLERSDSTRNQTQTWEPVVLASTAINPNVAGFVRQRSLDSLKSGNAAHEHKEKSTELVASHAASPSRSEMKEAHVVDTSTRNRRDSDKRASKRNERENTARLLKHVSNSATVQRPVGEIRRLFFIRHAERVDLTFGHDWFQVYIDDKGYHRRNLNLPRRIPTRRGGPKDFFMDGPISEIGTFQAKLIGEALRAKGVTFTQVFCSPSLRCIQTASSVLEGLMDTRLKIKVEPALFEWMAWCRNTLPKFMTVEELADYGFNVDRTYHQFYSLAQFNLYEKTDEYYYRTHSFVENVLRTATGNVLMFGHSATLDVGTRQLTGSPIRKTDDLVRVVQKVPFCGVCVAEESPQTHKWHLAQPPIPSLAHGQNSTFDWRILETTVNGPPYGKGK</sequence>
<organism evidence="5 6">
    <name type="scientific">Clytia hemisphaerica</name>
    <dbReference type="NCBI Taxonomy" id="252671"/>
    <lineage>
        <taxon>Eukaryota</taxon>
        <taxon>Metazoa</taxon>
        <taxon>Cnidaria</taxon>
        <taxon>Hydrozoa</taxon>
        <taxon>Hydroidolina</taxon>
        <taxon>Leptothecata</taxon>
        <taxon>Obeliida</taxon>
        <taxon>Clytiidae</taxon>
        <taxon>Clytia</taxon>
    </lineage>
</organism>
<dbReference type="AlphaFoldDB" id="A0A7M5V7Q5"/>
<dbReference type="PANTHER" id="PTHR16469">
    <property type="entry name" value="UBIQUITIN-ASSOCIATED AND SH3 DOMAIN-CONTAINING BA-RELATED"/>
    <property type="match status" value="1"/>
</dbReference>
<dbReference type="Pfam" id="PF00300">
    <property type="entry name" value="His_Phos_1"/>
    <property type="match status" value="1"/>
</dbReference>
<feature type="domain" description="SH3" evidence="4">
    <location>
        <begin position="233"/>
        <end position="296"/>
    </location>
</feature>
<dbReference type="InterPro" id="IPR029033">
    <property type="entry name" value="His_PPase_superfam"/>
</dbReference>
<evidence type="ECO:0000256" key="1">
    <source>
        <dbReference type="ARBA" id="ARBA00022443"/>
    </source>
</evidence>
<dbReference type="InterPro" id="IPR013078">
    <property type="entry name" value="His_Pase_superF_clade-1"/>
</dbReference>
<evidence type="ECO:0000313" key="6">
    <source>
        <dbReference type="Proteomes" id="UP000594262"/>
    </source>
</evidence>
<accession>A0A7M5V7Q5</accession>
<evidence type="ECO:0000256" key="3">
    <source>
        <dbReference type="SAM" id="MobiDB-lite"/>
    </source>
</evidence>